<protein>
    <submittedName>
        <fullName evidence="1">Uncharacterized protein</fullName>
    </submittedName>
</protein>
<evidence type="ECO:0000313" key="2">
    <source>
        <dbReference type="Proteomes" id="UP000595197"/>
    </source>
</evidence>
<gene>
    <name evidence="1" type="ORF">IGS68_15665</name>
</gene>
<dbReference type="Proteomes" id="UP000595197">
    <property type="component" value="Chromosome"/>
</dbReference>
<reference evidence="1" key="1">
    <citation type="submission" date="2021-02" db="EMBL/GenBank/DDBJ databases">
        <title>Skermanella TT6 skin isolate.</title>
        <authorList>
            <person name="Lee K."/>
            <person name="Ganzorig M."/>
        </authorList>
    </citation>
    <scope>NUCLEOTIDE SEQUENCE</scope>
    <source>
        <strain evidence="1">TT6</strain>
    </source>
</reference>
<keyword evidence="2" id="KW-1185">Reference proteome</keyword>
<organism evidence="1 2">
    <name type="scientific">Skermanella cutis</name>
    <dbReference type="NCBI Taxonomy" id="2775420"/>
    <lineage>
        <taxon>Bacteria</taxon>
        <taxon>Pseudomonadati</taxon>
        <taxon>Pseudomonadota</taxon>
        <taxon>Alphaproteobacteria</taxon>
        <taxon>Rhodospirillales</taxon>
        <taxon>Azospirillaceae</taxon>
        <taxon>Skermanella</taxon>
    </lineage>
</organism>
<sequence>MMSIYAARYRQAARALARAYLPLDGSDIPFPDHPPPSHSQALVLRHWRQAPRGNLQEMPLSVGFGQPPTLDQIEIKSPVSVQQVLFASGQGWHAIKLHKTTMSPNVA</sequence>
<proteinExistence type="predicted"/>
<name>A0ABX7AZM0_9PROT</name>
<dbReference type="RefSeq" id="WP_201070825.1">
    <property type="nucleotide sequence ID" value="NZ_CP067420.1"/>
</dbReference>
<dbReference type="EMBL" id="CP067420">
    <property type="protein sequence ID" value="QQP87537.1"/>
    <property type="molecule type" value="Genomic_DNA"/>
</dbReference>
<accession>A0ABX7AZM0</accession>
<evidence type="ECO:0000313" key="1">
    <source>
        <dbReference type="EMBL" id="QQP87537.1"/>
    </source>
</evidence>